<protein>
    <submittedName>
        <fullName evidence="2">Uncharacterized protein</fullName>
    </submittedName>
</protein>
<evidence type="ECO:0000313" key="3">
    <source>
        <dbReference type="Proteomes" id="UP001187531"/>
    </source>
</evidence>
<feature type="compositionally biased region" description="Basic and acidic residues" evidence="1">
    <location>
        <begin position="1"/>
        <end position="27"/>
    </location>
</feature>
<organism evidence="2 3">
    <name type="scientific">Artemia franciscana</name>
    <name type="common">Brine shrimp</name>
    <name type="synonym">Artemia sanfranciscana</name>
    <dbReference type="NCBI Taxonomy" id="6661"/>
    <lineage>
        <taxon>Eukaryota</taxon>
        <taxon>Metazoa</taxon>
        <taxon>Ecdysozoa</taxon>
        <taxon>Arthropoda</taxon>
        <taxon>Crustacea</taxon>
        <taxon>Branchiopoda</taxon>
        <taxon>Anostraca</taxon>
        <taxon>Artemiidae</taxon>
        <taxon>Artemia</taxon>
    </lineage>
</organism>
<feature type="compositionally biased region" description="Basic residues" evidence="1">
    <location>
        <begin position="79"/>
        <end position="89"/>
    </location>
</feature>
<reference evidence="2" key="1">
    <citation type="submission" date="2023-07" db="EMBL/GenBank/DDBJ databases">
        <title>Chromosome-level genome assembly of Artemia franciscana.</title>
        <authorList>
            <person name="Jo E."/>
        </authorList>
    </citation>
    <scope>NUCLEOTIDE SEQUENCE</scope>
    <source>
        <tissue evidence="2">Whole body</tissue>
    </source>
</reference>
<accession>A0AA88HF79</accession>
<dbReference type="Proteomes" id="UP001187531">
    <property type="component" value="Unassembled WGS sequence"/>
</dbReference>
<dbReference type="EMBL" id="JAVRJZ010000019">
    <property type="protein sequence ID" value="KAK2707975.1"/>
    <property type="molecule type" value="Genomic_DNA"/>
</dbReference>
<proteinExistence type="predicted"/>
<sequence length="109" mass="12918">MKVEQLVEKKPSGKDKLTSWEQYLEKKREKRKQNREKTKLEETEGTSQTKNEDDTPSDINMNDPYFKEEFVNNPEFEKLKKKSKKKLSAKKNSNPEEGLKQQKLSSSFF</sequence>
<dbReference type="AlphaFoldDB" id="A0AA88HF79"/>
<evidence type="ECO:0000313" key="2">
    <source>
        <dbReference type="EMBL" id="KAK2707975.1"/>
    </source>
</evidence>
<keyword evidence="3" id="KW-1185">Reference proteome</keyword>
<gene>
    <name evidence="2" type="ORF">QYM36_015603</name>
</gene>
<name>A0AA88HF79_ARTSF</name>
<comment type="caution">
    <text evidence="2">The sequence shown here is derived from an EMBL/GenBank/DDBJ whole genome shotgun (WGS) entry which is preliminary data.</text>
</comment>
<feature type="compositionally biased region" description="Basic and acidic residues" evidence="1">
    <location>
        <begin position="65"/>
        <end position="78"/>
    </location>
</feature>
<evidence type="ECO:0000256" key="1">
    <source>
        <dbReference type="SAM" id="MobiDB-lite"/>
    </source>
</evidence>
<feature type="region of interest" description="Disordered" evidence="1">
    <location>
        <begin position="1"/>
        <end position="109"/>
    </location>
</feature>